<comment type="caution">
    <text evidence="2">The sequence shown here is derived from an EMBL/GenBank/DDBJ whole genome shotgun (WGS) entry which is preliminary data.</text>
</comment>
<evidence type="ECO:0000313" key="3">
    <source>
        <dbReference type="Proteomes" id="UP001610818"/>
    </source>
</evidence>
<dbReference type="Proteomes" id="UP001610818">
    <property type="component" value="Unassembled WGS sequence"/>
</dbReference>
<dbReference type="RefSeq" id="WP_397715473.1">
    <property type="nucleotide sequence ID" value="NZ_JBIRGN010000005.1"/>
</dbReference>
<reference evidence="2 3" key="1">
    <citation type="submission" date="2024-10" db="EMBL/GenBank/DDBJ databases">
        <title>The Natural Products Discovery Center: Release of the First 8490 Sequenced Strains for Exploring Actinobacteria Biosynthetic Diversity.</title>
        <authorList>
            <person name="Kalkreuter E."/>
            <person name="Kautsar S.A."/>
            <person name="Yang D."/>
            <person name="Bader C.D."/>
            <person name="Teijaro C.N."/>
            <person name="Fluegel L."/>
            <person name="Davis C.M."/>
            <person name="Simpson J.R."/>
            <person name="Lauterbach L."/>
            <person name="Steele A.D."/>
            <person name="Gui C."/>
            <person name="Meng S."/>
            <person name="Li G."/>
            <person name="Viehrig K."/>
            <person name="Ye F."/>
            <person name="Su P."/>
            <person name="Kiefer A.F."/>
            <person name="Nichols A."/>
            <person name="Cepeda A.J."/>
            <person name="Yan W."/>
            <person name="Fan B."/>
            <person name="Jiang Y."/>
            <person name="Adhikari A."/>
            <person name="Zheng C.-J."/>
            <person name="Schuster L."/>
            <person name="Cowan T.M."/>
            <person name="Smanski M.J."/>
            <person name="Chevrette M.G."/>
            <person name="De Carvalho L.P.S."/>
            <person name="Shen B."/>
        </authorList>
    </citation>
    <scope>NUCLEOTIDE SEQUENCE [LARGE SCALE GENOMIC DNA]</scope>
    <source>
        <strain evidence="2 3">NPDC017990</strain>
    </source>
</reference>
<evidence type="ECO:0000313" key="2">
    <source>
        <dbReference type="EMBL" id="MFH8549018.1"/>
    </source>
</evidence>
<feature type="region of interest" description="Disordered" evidence="1">
    <location>
        <begin position="1"/>
        <end position="20"/>
    </location>
</feature>
<name>A0ABW7QWD1_9ACTN</name>
<keyword evidence="3" id="KW-1185">Reference proteome</keyword>
<dbReference type="EMBL" id="JBIRGQ010000005">
    <property type="protein sequence ID" value="MFH8549018.1"/>
    <property type="molecule type" value="Genomic_DNA"/>
</dbReference>
<accession>A0ABW7QWD1</accession>
<organism evidence="2 3">
    <name type="scientific">Streptomyces longisporoflavus</name>
    <dbReference type="NCBI Taxonomy" id="28044"/>
    <lineage>
        <taxon>Bacteria</taxon>
        <taxon>Bacillati</taxon>
        <taxon>Actinomycetota</taxon>
        <taxon>Actinomycetes</taxon>
        <taxon>Kitasatosporales</taxon>
        <taxon>Streptomycetaceae</taxon>
        <taxon>Streptomyces</taxon>
    </lineage>
</organism>
<gene>
    <name evidence="2" type="ORF">ACH4F9_28770</name>
</gene>
<protein>
    <submittedName>
        <fullName evidence="2">Uncharacterized protein</fullName>
    </submittedName>
</protein>
<evidence type="ECO:0000256" key="1">
    <source>
        <dbReference type="SAM" id="MobiDB-lite"/>
    </source>
</evidence>
<sequence>MTSSVQEKSSGSVHHKQNPGQLNSVQLNIVTLINMERAVETGSLSDSMYMMDNSIGGRGQGTSSLETVCKQGQVLNWIVRPLDMEKRPDGTWPPMPKINNITFLDTELGDEEDVAERKIFTELKIYGMPDRMRDPFTPVYYYWAGTVLSTAKPGVHRYRIVMELEQDRKKEKLYLNTAIHPSIRILGV</sequence>
<proteinExistence type="predicted"/>